<evidence type="ECO:0000313" key="1">
    <source>
        <dbReference type="EMBL" id="BAR59615.1"/>
    </source>
</evidence>
<proteinExistence type="predicted"/>
<dbReference type="GeneID" id="93216271"/>
<protein>
    <submittedName>
        <fullName evidence="1">Uncharacterized protein</fullName>
    </submittedName>
</protein>
<reference evidence="1 2" key="1">
    <citation type="submission" date="2014-11" db="EMBL/GenBank/DDBJ databases">
        <title>Symbiosis island explosion on the genome of extra-slow-growing strains of soybean bradyrhizobia with massive insertion sequences.</title>
        <authorList>
            <person name="Iida T."/>
            <person name="Minamisawa K."/>
        </authorList>
    </citation>
    <scope>NUCLEOTIDE SEQUENCE [LARGE SCALE GENOMIC DNA]</scope>
    <source>
        <strain evidence="1 2">NK6</strain>
    </source>
</reference>
<accession>A0A0E3VVR4</accession>
<dbReference type="AlphaFoldDB" id="A0A0E3VVR4"/>
<dbReference type="Proteomes" id="UP000063308">
    <property type="component" value="Chromosome"/>
</dbReference>
<organism evidence="1 2">
    <name type="scientific">Bradyrhizobium diazoefficiens</name>
    <dbReference type="NCBI Taxonomy" id="1355477"/>
    <lineage>
        <taxon>Bacteria</taxon>
        <taxon>Pseudomonadati</taxon>
        <taxon>Pseudomonadota</taxon>
        <taxon>Alphaproteobacteria</taxon>
        <taxon>Hyphomicrobiales</taxon>
        <taxon>Nitrobacteraceae</taxon>
        <taxon>Bradyrhizobium</taxon>
    </lineage>
</organism>
<dbReference type="RefSeq" id="WP_018273891.1">
    <property type="nucleotide sequence ID" value="NZ_CP126038.1"/>
</dbReference>
<name>A0A0E3VVR4_9BRAD</name>
<dbReference type="EMBL" id="AP014685">
    <property type="protein sequence ID" value="BAR59615.1"/>
    <property type="molecule type" value="Genomic_DNA"/>
</dbReference>
<sequence length="75" mass="8288">MLERVRNQFIGRRTRFANSIRGYAAEYGFAAPKGLSRLLIDIQADAKSPTLQSSWVDALAAELAHVEDQIAKVGK</sequence>
<evidence type="ECO:0000313" key="2">
    <source>
        <dbReference type="Proteomes" id="UP000063308"/>
    </source>
</evidence>
<gene>
    <name evidence="1" type="ORF">NK6_6463</name>
</gene>